<evidence type="ECO:0000313" key="10">
    <source>
        <dbReference type="Ensembl" id="ENSLLTP00000022936.1"/>
    </source>
</evidence>
<dbReference type="AlphaFoldDB" id="A0A8C5SXB9"/>
<feature type="transmembrane region" description="Helical" evidence="8">
    <location>
        <begin position="139"/>
        <end position="158"/>
    </location>
</feature>
<keyword evidence="2 7" id="KW-0812">Transmembrane</keyword>
<dbReference type="InterPro" id="IPR047123">
    <property type="entry name" value="MYADM-like"/>
</dbReference>
<evidence type="ECO:0000259" key="9">
    <source>
        <dbReference type="PROSITE" id="PS51225"/>
    </source>
</evidence>
<keyword evidence="3" id="KW-0677">Repeat</keyword>
<evidence type="ECO:0000313" key="11">
    <source>
        <dbReference type="Proteomes" id="UP000694406"/>
    </source>
</evidence>
<evidence type="ECO:0000256" key="4">
    <source>
        <dbReference type="ARBA" id="ARBA00022989"/>
    </source>
</evidence>
<dbReference type="GeneTree" id="ENSGT00950000182933"/>
<evidence type="ECO:0000256" key="7">
    <source>
        <dbReference type="PROSITE-ProRule" id="PRU00581"/>
    </source>
</evidence>
<protein>
    <recommendedName>
        <fullName evidence="9">MARVEL domain-containing protein</fullName>
    </recommendedName>
</protein>
<feature type="transmembrane region" description="Helical" evidence="8">
    <location>
        <begin position="71"/>
        <end position="91"/>
    </location>
</feature>
<evidence type="ECO:0000256" key="3">
    <source>
        <dbReference type="ARBA" id="ARBA00022737"/>
    </source>
</evidence>
<feature type="transmembrane region" description="Helical" evidence="8">
    <location>
        <begin position="34"/>
        <end position="59"/>
    </location>
</feature>
<keyword evidence="11" id="KW-1185">Reference proteome</keyword>
<proteinExistence type="inferred from homology"/>
<comment type="similarity">
    <text evidence="6">Belongs to the MAL family.</text>
</comment>
<sequence length="317" mass="35556">RFAPSLRRTLLKVTSSTLHFSMRKLTLRFNGRSLISPLGIVRLLEIFSSCTAFSLAAVYQSYNGNYGAWSMFTWCFCFIISVFVVTMELISLDAALPLSWQDFTSAFSMLATLMIFTTSIVYPATFIPSCKGYKCGYEIGATVMSSLCFVAYAVEVGLTRAKASELSNFLTTIPGLLKVFEAYVACLIFALLDKFSYYRTFPGLEWCVAVYSICFILTMVIIILTIGRCLGSLPIPVEKTLIAYNILAVLMYLTVVVVWPLYSFRDTPRPSCNSPHDAPCANWDNRLGITFLSFFNLIAYIVDFAYSYKMVFVTTPV</sequence>
<dbReference type="Ensembl" id="ENSLLTT00000023786.1">
    <property type="protein sequence ID" value="ENSLLTP00000022936.1"/>
    <property type="gene ID" value="ENSLLTG00000016999.1"/>
</dbReference>
<feature type="transmembrane region" description="Helical" evidence="8">
    <location>
        <begin position="242"/>
        <end position="262"/>
    </location>
</feature>
<feature type="domain" description="MARVEL" evidence="9">
    <location>
        <begin position="169"/>
        <end position="312"/>
    </location>
</feature>
<feature type="transmembrane region" description="Helical" evidence="8">
    <location>
        <begin position="103"/>
        <end position="127"/>
    </location>
</feature>
<feature type="transmembrane region" description="Helical" evidence="8">
    <location>
        <begin position="287"/>
        <end position="306"/>
    </location>
</feature>
<evidence type="ECO:0000256" key="5">
    <source>
        <dbReference type="ARBA" id="ARBA00023136"/>
    </source>
</evidence>
<evidence type="ECO:0000256" key="2">
    <source>
        <dbReference type="ARBA" id="ARBA00022692"/>
    </source>
</evidence>
<reference evidence="10" key="1">
    <citation type="submission" date="2025-08" db="UniProtKB">
        <authorList>
            <consortium name="Ensembl"/>
        </authorList>
    </citation>
    <scope>IDENTIFICATION</scope>
</reference>
<dbReference type="PANTHER" id="PTHR17068:SF2">
    <property type="entry name" value="MYELOID-ASSOCIATED DIFFERENTIATION MARKER-LIKE"/>
    <property type="match status" value="1"/>
</dbReference>
<feature type="domain" description="MARVEL" evidence="9">
    <location>
        <begin position="33"/>
        <end position="164"/>
    </location>
</feature>
<dbReference type="Proteomes" id="UP000694406">
    <property type="component" value="Unplaced"/>
</dbReference>
<keyword evidence="5 7" id="KW-0472">Membrane</keyword>
<feature type="transmembrane region" description="Helical" evidence="8">
    <location>
        <begin position="208"/>
        <end position="230"/>
    </location>
</feature>
<name>A0A8C5SXB9_LATLA</name>
<organism evidence="10 11">
    <name type="scientific">Laticauda laticaudata</name>
    <name type="common">Blue-ringed sea krait</name>
    <name type="synonym">Blue-lipped sea krait</name>
    <dbReference type="NCBI Taxonomy" id="8630"/>
    <lineage>
        <taxon>Eukaryota</taxon>
        <taxon>Metazoa</taxon>
        <taxon>Chordata</taxon>
        <taxon>Craniata</taxon>
        <taxon>Vertebrata</taxon>
        <taxon>Euteleostomi</taxon>
        <taxon>Lepidosauria</taxon>
        <taxon>Squamata</taxon>
        <taxon>Bifurcata</taxon>
        <taxon>Unidentata</taxon>
        <taxon>Episquamata</taxon>
        <taxon>Toxicofera</taxon>
        <taxon>Serpentes</taxon>
        <taxon>Colubroidea</taxon>
        <taxon>Elapidae</taxon>
        <taxon>Laticaudinae</taxon>
        <taxon>Laticauda</taxon>
    </lineage>
</organism>
<keyword evidence="4 8" id="KW-1133">Transmembrane helix</keyword>
<evidence type="ECO:0000256" key="8">
    <source>
        <dbReference type="SAM" id="Phobius"/>
    </source>
</evidence>
<dbReference type="InterPro" id="IPR008253">
    <property type="entry name" value="Marvel"/>
</dbReference>
<dbReference type="PROSITE" id="PS51225">
    <property type="entry name" value="MARVEL"/>
    <property type="match status" value="2"/>
</dbReference>
<evidence type="ECO:0000256" key="1">
    <source>
        <dbReference type="ARBA" id="ARBA00004141"/>
    </source>
</evidence>
<accession>A0A8C5SXB9</accession>
<dbReference type="GO" id="GO:0016020">
    <property type="term" value="C:membrane"/>
    <property type="evidence" value="ECO:0007669"/>
    <property type="project" value="UniProtKB-SubCell"/>
</dbReference>
<comment type="subcellular location">
    <subcellularLocation>
        <location evidence="1">Membrane</location>
        <topology evidence="1">Multi-pass membrane protein</topology>
    </subcellularLocation>
</comment>
<evidence type="ECO:0000256" key="6">
    <source>
        <dbReference type="ARBA" id="ARBA00034721"/>
    </source>
</evidence>
<dbReference type="PANTHER" id="PTHR17068">
    <property type="entry name" value="MYELOID-ASSOCIATED DIFFERENTIATION MARKER MYADM FAMILY MEMBER"/>
    <property type="match status" value="1"/>
</dbReference>
<feature type="transmembrane region" description="Helical" evidence="8">
    <location>
        <begin position="170"/>
        <end position="192"/>
    </location>
</feature>
<reference evidence="10" key="2">
    <citation type="submission" date="2025-09" db="UniProtKB">
        <authorList>
            <consortium name="Ensembl"/>
        </authorList>
    </citation>
    <scope>IDENTIFICATION</scope>
</reference>
<dbReference type="Pfam" id="PF01284">
    <property type="entry name" value="MARVEL"/>
    <property type="match status" value="2"/>
</dbReference>